<name>A0ACB0M338_TRIPR</name>
<evidence type="ECO:0000313" key="1">
    <source>
        <dbReference type="EMBL" id="CAJ2675746.1"/>
    </source>
</evidence>
<proteinExistence type="predicted"/>
<organism evidence="1 2">
    <name type="scientific">Trifolium pratense</name>
    <name type="common">Red clover</name>
    <dbReference type="NCBI Taxonomy" id="57577"/>
    <lineage>
        <taxon>Eukaryota</taxon>
        <taxon>Viridiplantae</taxon>
        <taxon>Streptophyta</taxon>
        <taxon>Embryophyta</taxon>
        <taxon>Tracheophyta</taxon>
        <taxon>Spermatophyta</taxon>
        <taxon>Magnoliopsida</taxon>
        <taxon>eudicotyledons</taxon>
        <taxon>Gunneridae</taxon>
        <taxon>Pentapetalae</taxon>
        <taxon>rosids</taxon>
        <taxon>fabids</taxon>
        <taxon>Fabales</taxon>
        <taxon>Fabaceae</taxon>
        <taxon>Papilionoideae</taxon>
        <taxon>50 kb inversion clade</taxon>
        <taxon>NPAAA clade</taxon>
        <taxon>Hologalegina</taxon>
        <taxon>IRL clade</taxon>
        <taxon>Trifolieae</taxon>
        <taxon>Trifolium</taxon>
    </lineage>
</organism>
<evidence type="ECO:0000313" key="2">
    <source>
        <dbReference type="Proteomes" id="UP001177021"/>
    </source>
</evidence>
<accession>A0ACB0M338</accession>
<sequence length="73" mass="8599">MKKITFTWLRLLQLLRNLLLQLRFPFMMILGECSGRRASSDSHRSLHSASNWSFFSFSMHNTGLHHWTSEAEC</sequence>
<keyword evidence="2" id="KW-1185">Reference proteome</keyword>
<reference evidence="1" key="1">
    <citation type="submission" date="2023-10" db="EMBL/GenBank/DDBJ databases">
        <authorList>
            <person name="Rodriguez Cubillos JULIANA M."/>
            <person name="De Vega J."/>
        </authorList>
    </citation>
    <scope>NUCLEOTIDE SEQUENCE</scope>
</reference>
<dbReference type="EMBL" id="CASHSV030000716">
    <property type="protein sequence ID" value="CAJ2675746.1"/>
    <property type="molecule type" value="Genomic_DNA"/>
</dbReference>
<gene>
    <name evidence="1" type="ORF">MILVUS5_LOCUS38694</name>
</gene>
<dbReference type="Proteomes" id="UP001177021">
    <property type="component" value="Unassembled WGS sequence"/>
</dbReference>
<comment type="caution">
    <text evidence="1">The sequence shown here is derived from an EMBL/GenBank/DDBJ whole genome shotgun (WGS) entry which is preliminary data.</text>
</comment>
<protein>
    <submittedName>
        <fullName evidence="1">Uncharacterized protein</fullName>
    </submittedName>
</protein>